<dbReference type="PANTHER" id="PTHR31232:SF43">
    <property type="entry name" value="S-PROTEIN HOMOLOG 29-RELATED"/>
    <property type="match status" value="1"/>
</dbReference>
<evidence type="ECO:0000256" key="4">
    <source>
        <dbReference type="ARBA" id="ARBA00022525"/>
    </source>
</evidence>
<accession>A0AAN9RPY4</accession>
<evidence type="ECO:0000313" key="8">
    <source>
        <dbReference type="Proteomes" id="UP001374584"/>
    </source>
</evidence>
<dbReference type="GO" id="GO:0060320">
    <property type="term" value="P:rejection of self pollen"/>
    <property type="evidence" value="ECO:0007669"/>
    <property type="project" value="UniProtKB-KW"/>
</dbReference>
<comment type="subcellular location">
    <subcellularLocation>
        <location evidence="1 6">Secreted</location>
    </subcellularLocation>
</comment>
<feature type="chain" id="PRO_5042664449" description="S-protein homolog" evidence="6">
    <location>
        <begin position="20"/>
        <end position="130"/>
    </location>
</feature>
<comment type="similarity">
    <text evidence="2 6">Belongs to the plant self-incompatibility (S1) protein family.</text>
</comment>
<dbReference type="InterPro" id="IPR010264">
    <property type="entry name" value="Self-incomp_S1"/>
</dbReference>
<feature type="signal peptide" evidence="6">
    <location>
        <begin position="1"/>
        <end position="19"/>
    </location>
</feature>
<evidence type="ECO:0000256" key="2">
    <source>
        <dbReference type="ARBA" id="ARBA00005581"/>
    </source>
</evidence>
<dbReference type="GO" id="GO:0005576">
    <property type="term" value="C:extracellular region"/>
    <property type="evidence" value="ECO:0007669"/>
    <property type="project" value="UniProtKB-SubCell"/>
</dbReference>
<organism evidence="7 8">
    <name type="scientific">Phaseolus coccineus</name>
    <name type="common">Scarlet runner bean</name>
    <name type="synonym">Phaseolus multiflorus</name>
    <dbReference type="NCBI Taxonomy" id="3886"/>
    <lineage>
        <taxon>Eukaryota</taxon>
        <taxon>Viridiplantae</taxon>
        <taxon>Streptophyta</taxon>
        <taxon>Embryophyta</taxon>
        <taxon>Tracheophyta</taxon>
        <taxon>Spermatophyta</taxon>
        <taxon>Magnoliopsida</taxon>
        <taxon>eudicotyledons</taxon>
        <taxon>Gunneridae</taxon>
        <taxon>Pentapetalae</taxon>
        <taxon>rosids</taxon>
        <taxon>fabids</taxon>
        <taxon>Fabales</taxon>
        <taxon>Fabaceae</taxon>
        <taxon>Papilionoideae</taxon>
        <taxon>50 kb inversion clade</taxon>
        <taxon>NPAAA clade</taxon>
        <taxon>indigoferoid/millettioid clade</taxon>
        <taxon>Phaseoleae</taxon>
        <taxon>Phaseolus</taxon>
    </lineage>
</organism>
<name>A0AAN9RPY4_PHACN</name>
<evidence type="ECO:0000256" key="5">
    <source>
        <dbReference type="ARBA" id="ARBA00022729"/>
    </source>
</evidence>
<sequence length="130" mass="15352">MSMLLKSVLFLSMLTLAWASHTDVYITNSLEGREDLHIHCKSKDDDLGPHVLRINQTFKISFSTNFFFGTLFFCSFQWGNGHLLHFDVYDQKRDSNKCKECKWSIKKDGPCRDELELDSTYTRKCYEWNH</sequence>
<keyword evidence="5 6" id="KW-0732">Signal</keyword>
<dbReference type="PANTHER" id="PTHR31232">
    <property type="match status" value="1"/>
</dbReference>
<dbReference type="AlphaFoldDB" id="A0AAN9RPY4"/>
<evidence type="ECO:0000256" key="1">
    <source>
        <dbReference type="ARBA" id="ARBA00004613"/>
    </source>
</evidence>
<keyword evidence="3 6" id="KW-0713">Self-incompatibility</keyword>
<keyword evidence="4 6" id="KW-0964">Secreted</keyword>
<gene>
    <name evidence="7" type="ORF">VNO80_07696</name>
</gene>
<proteinExistence type="inferred from homology"/>
<evidence type="ECO:0000313" key="7">
    <source>
        <dbReference type="EMBL" id="KAK7374268.1"/>
    </source>
</evidence>
<evidence type="ECO:0000256" key="3">
    <source>
        <dbReference type="ARBA" id="ARBA00022471"/>
    </source>
</evidence>
<dbReference type="Pfam" id="PF05938">
    <property type="entry name" value="Self-incomp_S1"/>
    <property type="match status" value="1"/>
</dbReference>
<keyword evidence="8" id="KW-1185">Reference proteome</keyword>
<protein>
    <recommendedName>
        <fullName evidence="6">S-protein homolog</fullName>
    </recommendedName>
</protein>
<evidence type="ECO:0000256" key="6">
    <source>
        <dbReference type="RuleBase" id="RU367044"/>
    </source>
</evidence>
<comment type="caution">
    <text evidence="7">The sequence shown here is derived from an EMBL/GenBank/DDBJ whole genome shotgun (WGS) entry which is preliminary data.</text>
</comment>
<dbReference type="EMBL" id="JAYMYR010000003">
    <property type="protein sequence ID" value="KAK7374268.1"/>
    <property type="molecule type" value="Genomic_DNA"/>
</dbReference>
<dbReference type="Proteomes" id="UP001374584">
    <property type="component" value="Unassembled WGS sequence"/>
</dbReference>
<reference evidence="7 8" key="1">
    <citation type="submission" date="2024-01" db="EMBL/GenBank/DDBJ databases">
        <title>The genomes of 5 underutilized Papilionoideae crops provide insights into root nodulation and disease resistanc.</title>
        <authorList>
            <person name="Jiang F."/>
        </authorList>
    </citation>
    <scope>NUCLEOTIDE SEQUENCE [LARGE SCALE GENOMIC DNA]</scope>
    <source>
        <strain evidence="7">JINMINGXINNONG_FW02</strain>
        <tissue evidence="7">Leaves</tissue>
    </source>
</reference>